<reference evidence="2 3" key="1">
    <citation type="submission" date="2020-02" db="EMBL/GenBank/DDBJ databases">
        <title>Whole genome sequence of Halogeometricum borinquense strain wsp4.</title>
        <authorList>
            <person name="Verma D.K."/>
            <person name="Gopal K."/>
            <person name="Prasad E.S."/>
        </authorList>
    </citation>
    <scope>NUCLEOTIDE SEQUENCE [LARGE SCALE GENOMIC DNA]</scope>
    <source>
        <strain evidence="3">wsp4</strain>
    </source>
</reference>
<gene>
    <name evidence="2" type="ORF">G3I44_13335</name>
</gene>
<dbReference type="EMBL" id="CP048739">
    <property type="protein sequence ID" value="QIB75180.1"/>
    <property type="molecule type" value="Genomic_DNA"/>
</dbReference>
<organism evidence="2 3">
    <name type="scientific">Halogeometricum borinquense</name>
    <dbReference type="NCBI Taxonomy" id="60847"/>
    <lineage>
        <taxon>Archaea</taxon>
        <taxon>Methanobacteriati</taxon>
        <taxon>Methanobacteriota</taxon>
        <taxon>Stenosarchaea group</taxon>
        <taxon>Halobacteria</taxon>
        <taxon>Halobacteriales</taxon>
        <taxon>Haloferacaceae</taxon>
        <taxon>Halogeometricum</taxon>
    </lineage>
</organism>
<accession>A0A6C0UJ03</accession>
<dbReference type="AlphaFoldDB" id="A0A6C0UJ03"/>
<dbReference type="InterPro" id="IPR043870">
    <property type="entry name" value="DUF5830"/>
</dbReference>
<evidence type="ECO:0000313" key="3">
    <source>
        <dbReference type="Proteomes" id="UP000465846"/>
    </source>
</evidence>
<sequence>MDEDRETQSDLSAFDAGSDDSASDGTGRTRDDRNKSNGSDSPESTADRPEVREMDRDERIELGVDLLAHVETDELSLSDAVDRIETVTTSPALTREILDTAELRGVIDREEGRIQTRRGGTFVRFESQVVKRDGDFDCRRCGAGLSTGHFIRFDAGELGPFGSSCIRKVLGRE</sequence>
<feature type="region of interest" description="Disordered" evidence="1">
    <location>
        <begin position="1"/>
        <end position="55"/>
    </location>
</feature>
<dbReference type="Pfam" id="PF19148">
    <property type="entry name" value="DUF5830"/>
    <property type="match status" value="1"/>
</dbReference>
<protein>
    <submittedName>
        <fullName evidence="2">Uncharacterized protein</fullName>
    </submittedName>
</protein>
<name>A0A6C0UJ03_9EURY</name>
<dbReference type="Proteomes" id="UP000465846">
    <property type="component" value="Chromosome"/>
</dbReference>
<feature type="compositionally biased region" description="Basic and acidic residues" evidence="1">
    <location>
        <begin position="45"/>
        <end position="55"/>
    </location>
</feature>
<proteinExistence type="predicted"/>
<evidence type="ECO:0000313" key="2">
    <source>
        <dbReference type="EMBL" id="QIB75180.1"/>
    </source>
</evidence>
<evidence type="ECO:0000256" key="1">
    <source>
        <dbReference type="SAM" id="MobiDB-lite"/>
    </source>
</evidence>